<dbReference type="Pfam" id="PF00010">
    <property type="entry name" value="HLH"/>
    <property type="match status" value="1"/>
</dbReference>
<dbReference type="InterPro" id="IPR011598">
    <property type="entry name" value="bHLH_dom"/>
</dbReference>
<dbReference type="InterPro" id="IPR036638">
    <property type="entry name" value="HLH_DNA-bd_sf"/>
</dbReference>
<dbReference type="PANTHER" id="PTHR47336">
    <property type="entry name" value="TRANSCRIPTION FACTOR HMS1-RELATED"/>
    <property type="match status" value="1"/>
</dbReference>
<dbReference type="Gene3D" id="4.10.280.10">
    <property type="entry name" value="Helix-loop-helix DNA-binding domain"/>
    <property type="match status" value="1"/>
</dbReference>
<feature type="compositionally biased region" description="Polar residues" evidence="1">
    <location>
        <begin position="170"/>
        <end position="179"/>
    </location>
</feature>
<accession>A0A6G1JD29</accession>
<dbReference type="SMART" id="SM00353">
    <property type="entry name" value="HLH"/>
    <property type="match status" value="1"/>
</dbReference>
<dbReference type="PANTHER" id="PTHR47336:SF2">
    <property type="entry name" value="TRANSCRIPTION FACTOR HMS1-RELATED"/>
    <property type="match status" value="1"/>
</dbReference>
<gene>
    <name evidence="3" type="ORF">K458DRAFT_414214</name>
</gene>
<evidence type="ECO:0000313" key="4">
    <source>
        <dbReference type="Proteomes" id="UP000799291"/>
    </source>
</evidence>
<dbReference type="EMBL" id="MU005573">
    <property type="protein sequence ID" value="KAF2688467.1"/>
    <property type="molecule type" value="Genomic_DNA"/>
</dbReference>
<sequence length="277" mass="30397">MDFLDLTAYSPTSEALTYPDTFEKAYLADSYTTLPDYTVNGYEDDAFFDHSTSTVDQNYWSLSQSLASRDYKSDSTLRASTAPGPIITNPHAWSTLHPTPFGGIGNLNNAFTGNIPTSPCLSPQSLTRGSISSGVHDPQSPPSSTQSHHSEEEVATKPPPRKRGRPRLYRQTSAPSDGSASEKVLYPQRLPHNQVERKYREGLNMELERLRRAVPTLPQSEKADVMGAAKPSKAMVLAAAIDYIKRIEKERDAAVHEVERLGGKIRAGMVAKACSKA</sequence>
<dbReference type="SUPFAM" id="SSF47459">
    <property type="entry name" value="HLH, helix-loop-helix DNA-binding domain"/>
    <property type="match status" value="1"/>
</dbReference>
<evidence type="ECO:0000259" key="2">
    <source>
        <dbReference type="PROSITE" id="PS50888"/>
    </source>
</evidence>
<dbReference type="GO" id="GO:0046983">
    <property type="term" value="F:protein dimerization activity"/>
    <property type="evidence" value="ECO:0007669"/>
    <property type="project" value="InterPro"/>
</dbReference>
<proteinExistence type="predicted"/>
<organism evidence="3 4">
    <name type="scientific">Lentithecium fluviatile CBS 122367</name>
    <dbReference type="NCBI Taxonomy" id="1168545"/>
    <lineage>
        <taxon>Eukaryota</taxon>
        <taxon>Fungi</taxon>
        <taxon>Dikarya</taxon>
        <taxon>Ascomycota</taxon>
        <taxon>Pezizomycotina</taxon>
        <taxon>Dothideomycetes</taxon>
        <taxon>Pleosporomycetidae</taxon>
        <taxon>Pleosporales</taxon>
        <taxon>Massarineae</taxon>
        <taxon>Lentitheciaceae</taxon>
        <taxon>Lentithecium</taxon>
    </lineage>
</organism>
<dbReference type="PROSITE" id="PS50888">
    <property type="entry name" value="BHLH"/>
    <property type="match status" value="1"/>
</dbReference>
<feature type="compositionally biased region" description="Basic residues" evidence="1">
    <location>
        <begin position="159"/>
        <end position="168"/>
    </location>
</feature>
<dbReference type="OrthoDB" id="2133190at2759"/>
<name>A0A6G1JD29_9PLEO</name>
<evidence type="ECO:0000313" key="3">
    <source>
        <dbReference type="EMBL" id="KAF2688467.1"/>
    </source>
</evidence>
<dbReference type="AlphaFoldDB" id="A0A6G1JD29"/>
<evidence type="ECO:0000256" key="1">
    <source>
        <dbReference type="SAM" id="MobiDB-lite"/>
    </source>
</evidence>
<feature type="region of interest" description="Disordered" evidence="1">
    <location>
        <begin position="119"/>
        <end position="189"/>
    </location>
</feature>
<feature type="domain" description="BHLH" evidence="2">
    <location>
        <begin position="187"/>
        <end position="247"/>
    </location>
</feature>
<dbReference type="InterPro" id="IPR052099">
    <property type="entry name" value="Regulatory_TF_Diverse"/>
</dbReference>
<dbReference type="Proteomes" id="UP000799291">
    <property type="component" value="Unassembled WGS sequence"/>
</dbReference>
<feature type="compositionally biased region" description="Polar residues" evidence="1">
    <location>
        <begin position="119"/>
        <end position="133"/>
    </location>
</feature>
<keyword evidence="4" id="KW-1185">Reference proteome</keyword>
<protein>
    <recommendedName>
        <fullName evidence="2">BHLH domain-containing protein</fullName>
    </recommendedName>
</protein>
<dbReference type="CDD" id="cd11395">
    <property type="entry name" value="bHLHzip_SREBP_like"/>
    <property type="match status" value="1"/>
</dbReference>
<reference evidence="3" key="1">
    <citation type="journal article" date="2020" name="Stud. Mycol.">
        <title>101 Dothideomycetes genomes: a test case for predicting lifestyles and emergence of pathogens.</title>
        <authorList>
            <person name="Haridas S."/>
            <person name="Albert R."/>
            <person name="Binder M."/>
            <person name="Bloem J."/>
            <person name="Labutti K."/>
            <person name="Salamov A."/>
            <person name="Andreopoulos B."/>
            <person name="Baker S."/>
            <person name="Barry K."/>
            <person name="Bills G."/>
            <person name="Bluhm B."/>
            <person name="Cannon C."/>
            <person name="Castanera R."/>
            <person name="Culley D."/>
            <person name="Daum C."/>
            <person name="Ezra D."/>
            <person name="Gonzalez J."/>
            <person name="Henrissat B."/>
            <person name="Kuo A."/>
            <person name="Liang C."/>
            <person name="Lipzen A."/>
            <person name="Lutzoni F."/>
            <person name="Magnuson J."/>
            <person name="Mondo S."/>
            <person name="Nolan M."/>
            <person name="Ohm R."/>
            <person name="Pangilinan J."/>
            <person name="Park H.-J."/>
            <person name="Ramirez L."/>
            <person name="Alfaro M."/>
            <person name="Sun H."/>
            <person name="Tritt A."/>
            <person name="Yoshinaga Y."/>
            <person name="Zwiers L.-H."/>
            <person name="Turgeon B."/>
            <person name="Goodwin S."/>
            <person name="Spatafora J."/>
            <person name="Crous P."/>
            <person name="Grigoriev I."/>
        </authorList>
    </citation>
    <scope>NUCLEOTIDE SEQUENCE</scope>
    <source>
        <strain evidence="3">CBS 122367</strain>
    </source>
</reference>